<keyword evidence="5 8" id="KW-0418">Kinase</keyword>
<keyword evidence="4" id="KW-0547">Nucleotide-binding</keyword>
<reference evidence="8" key="1">
    <citation type="submission" date="2020-10" db="EMBL/GenBank/DDBJ databases">
        <authorList>
            <person name="Gilroy R."/>
        </authorList>
    </citation>
    <scope>NUCLEOTIDE SEQUENCE</scope>
    <source>
        <strain evidence="8">ChiHecec2B26-709</strain>
    </source>
</reference>
<dbReference type="NCBIfam" id="TIGR00097">
    <property type="entry name" value="HMP-P_kinase"/>
    <property type="match status" value="1"/>
</dbReference>
<gene>
    <name evidence="8" type="primary">thiD</name>
    <name evidence="8" type="ORF">IAC35_06420</name>
</gene>
<comment type="pathway">
    <text evidence="1">Cofactor biosynthesis; thiamine diphosphate biosynthesis.</text>
</comment>
<dbReference type="AlphaFoldDB" id="A0A9D1GPE7"/>
<organism evidence="8 9">
    <name type="scientific">Candidatus Cryptobacteroides merdipullorum</name>
    <dbReference type="NCBI Taxonomy" id="2840771"/>
    <lineage>
        <taxon>Bacteria</taxon>
        <taxon>Pseudomonadati</taxon>
        <taxon>Bacteroidota</taxon>
        <taxon>Bacteroidia</taxon>
        <taxon>Bacteroidales</taxon>
        <taxon>Candidatus Cryptobacteroides</taxon>
    </lineage>
</organism>
<evidence type="ECO:0000256" key="5">
    <source>
        <dbReference type="ARBA" id="ARBA00022777"/>
    </source>
</evidence>
<comment type="caution">
    <text evidence="8">The sequence shown here is derived from an EMBL/GenBank/DDBJ whole genome shotgun (WGS) entry which is preliminary data.</text>
</comment>
<dbReference type="FunFam" id="3.40.1190.20:FF:000003">
    <property type="entry name" value="Phosphomethylpyrimidine kinase ThiD"/>
    <property type="match status" value="1"/>
</dbReference>
<sequence>MKKYPIVLAISGTDPSGGAGQQADIKAISATGGYAACAVTAVVVQNTTGVRDVFPVPPKTISDQIAAVFDDIGARAVKIGMLNSSEVICAVRDSLKHYGAQNIVLDPVMVATSGDRLIEESAVNSLMAELIPMARVITPNVPEAEILSGMRIGSQSELPEVARKLSCGGKVSVMMKAGHLSDDDLVDIFYNAEEDRCIELHSRRIDTPNTHGTGCTLSSAFASYLAQGYSLDDAARAAKDYIAGAIESGAGYEIGHGHGPVDHFWNLLR</sequence>
<evidence type="ECO:0000256" key="6">
    <source>
        <dbReference type="ARBA" id="ARBA00022840"/>
    </source>
</evidence>
<dbReference type="GO" id="GO:0005829">
    <property type="term" value="C:cytosol"/>
    <property type="evidence" value="ECO:0007669"/>
    <property type="project" value="TreeGrafter"/>
</dbReference>
<dbReference type="Proteomes" id="UP000886881">
    <property type="component" value="Unassembled WGS sequence"/>
</dbReference>
<keyword evidence="6" id="KW-0067">ATP-binding</keyword>
<dbReference type="EC" id="2.7.1.49" evidence="2"/>
<dbReference type="InterPro" id="IPR029056">
    <property type="entry name" value="Ribokinase-like"/>
</dbReference>
<accession>A0A9D1GPE7</accession>
<name>A0A9D1GPE7_9BACT</name>
<dbReference type="InterPro" id="IPR013749">
    <property type="entry name" value="PM/HMP-P_kinase-1"/>
</dbReference>
<evidence type="ECO:0000256" key="1">
    <source>
        <dbReference type="ARBA" id="ARBA00004948"/>
    </source>
</evidence>
<dbReference type="GO" id="GO:0008972">
    <property type="term" value="F:phosphomethylpyrimidine kinase activity"/>
    <property type="evidence" value="ECO:0007669"/>
    <property type="project" value="InterPro"/>
</dbReference>
<feature type="domain" description="Pyridoxamine kinase/Phosphomethylpyrimidine kinase" evidence="7">
    <location>
        <begin position="14"/>
        <end position="262"/>
    </location>
</feature>
<dbReference type="Pfam" id="PF08543">
    <property type="entry name" value="Phos_pyr_kin"/>
    <property type="match status" value="1"/>
</dbReference>
<dbReference type="PANTHER" id="PTHR20858">
    <property type="entry name" value="PHOSPHOMETHYLPYRIMIDINE KINASE"/>
    <property type="match status" value="1"/>
</dbReference>
<evidence type="ECO:0000313" key="9">
    <source>
        <dbReference type="Proteomes" id="UP000886881"/>
    </source>
</evidence>
<protein>
    <recommendedName>
        <fullName evidence="2">hydroxymethylpyrimidine kinase</fullName>
        <ecNumber evidence="2">2.7.1.49</ecNumber>
    </recommendedName>
</protein>
<dbReference type="CDD" id="cd01169">
    <property type="entry name" value="HMPP_kinase"/>
    <property type="match status" value="1"/>
</dbReference>
<dbReference type="Gene3D" id="3.40.1190.20">
    <property type="match status" value="1"/>
</dbReference>
<evidence type="ECO:0000259" key="7">
    <source>
        <dbReference type="Pfam" id="PF08543"/>
    </source>
</evidence>
<dbReference type="EMBL" id="DVLC01000119">
    <property type="protein sequence ID" value="HIT47474.1"/>
    <property type="molecule type" value="Genomic_DNA"/>
</dbReference>
<evidence type="ECO:0000313" key="8">
    <source>
        <dbReference type="EMBL" id="HIT47474.1"/>
    </source>
</evidence>
<keyword evidence="3 8" id="KW-0808">Transferase</keyword>
<evidence type="ECO:0000256" key="4">
    <source>
        <dbReference type="ARBA" id="ARBA00022741"/>
    </source>
</evidence>
<dbReference type="InterPro" id="IPR004399">
    <property type="entry name" value="HMP/HMP-P_kinase_dom"/>
</dbReference>
<dbReference type="GO" id="GO:0005524">
    <property type="term" value="F:ATP binding"/>
    <property type="evidence" value="ECO:0007669"/>
    <property type="project" value="UniProtKB-KW"/>
</dbReference>
<evidence type="ECO:0000256" key="3">
    <source>
        <dbReference type="ARBA" id="ARBA00022679"/>
    </source>
</evidence>
<dbReference type="SUPFAM" id="SSF53613">
    <property type="entry name" value="Ribokinase-like"/>
    <property type="match status" value="1"/>
</dbReference>
<evidence type="ECO:0000256" key="2">
    <source>
        <dbReference type="ARBA" id="ARBA00012135"/>
    </source>
</evidence>
<proteinExistence type="predicted"/>
<dbReference type="GO" id="GO:0008902">
    <property type="term" value="F:hydroxymethylpyrimidine kinase activity"/>
    <property type="evidence" value="ECO:0007669"/>
    <property type="project" value="UniProtKB-EC"/>
</dbReference>
<dbReference type="PANTHER" id="PTHR20858:SF17">
    <property type="entry name" value="HYDROXYMETHYLPYRIMIDINE_PHOSPHOMETHYLPYRIMIDINE KINASE THI20-RELATED"/>
    <property type="match status" value="1"/>
</dbReference>
<dbReference type="GO" id="GO:0009228">
    <property type="term" value="P:thiamine biosynthetic process"/>
    <property type="evidence" value="ECO:0007669"/>
    <property type="project" value="InterPro"/>
</dbReference>
<reference evidence="8" key="2">
    <citation type="journal article" date="2021" name="PeerJ">
        <title>Extensive microbial diversity within the chicken gut microbiome revealed by metagenomics and culture.</title>
        <authorList>
            <person name="Gilroy R."/>
            <person name="Ravi A."/>
            <person name="Getino M."/>
            <person name="Pursley I."/>
            <person name="Horton D.L."/>
            <person name="Alikhan N.F."/>
            <person name="Baker D."/>
            <person name="Gharbi K."/>
            <person name="Hall N."/>
            <person name="Watson M."/>
            <person name="Adriaenssens E.M."/>
            <person name="Foster-Nyarko E."/>
            <person name="Jarju S."/>
            <person name="Secka A."/>
            <person name="Antonio M."/>
            <person name="Oren A."/>
            <person name="Chaudhuri R.R."/>
            <person name="La Ragione R."/>
            <person name="Hildebrand F."/>
            <person name="Pallen M.J."/>
        </authorList>
    </citation>
    <scope>NUCLEOTIDE SEQUENCE</scope>
    <source>
        <strain evidence="8">ChiHecec2B26-709</strain>
    </source>
</reference>